<comment type="caution">
    <text evidence="2">The sequence shown here is derived from an EMBL/GenBank/DDBJ whole genome shotgun (WGS) entry which is preliminary data.</text>
</comment>
<evidence type="ECO:0000256" key="1">
    <source>
        <dbReference type="SAM" id="MobiDB-lite"/>
    </source>
</evidence>
<dbReference type="EMBL" id="CALNXI010001940">
    <property type="protein sequence ID" value="CAH3180068.1"/>
    <property type="molecule type" value="Genomic_DNA"/>
</dbReference>
<dbReference type="Proteomes" id="UP001159427">
    <property type="component" value="Unassembled WGS sequence"/>
</dbReference>
<evidence type="ECO:0000313" key="2">
    <source>
        <dbReference type="EMBL" id="CAH3180068.1"/>
    </source>
</evidence>
<proteinExistence type="predicted"/>
<evidence type="ECO:0000313" key="3">
    <source>
        <dbReference type="Proteomes" id="UP001159427"/>
    </source>
</evidence>
<organism evidence="2 3">
    <name type="scientific">Porites evermanni</name>
    <dbReference type="NCBI Taxonomy" id="104178"/>
    <lineage>
        <taxon>Eukaryota</taxon>
        <taxon>Metazoa</taxon>
        <taxon>Cnidaria</taxon>
        <taxon>Anthozoa</taxon>
        <taxon>Hexacorallia</taxon>
        <taxon>Scleractinia</taxon>
        <taxon>Fungiina</taxon>
        <taxon>Poritidae</taxon>
        <taxon>Porites</taxon>
    </lineage>
</organism>
<gene>
    <name evidence="2" type="ORF">PEVE_00012730</name>
</gene>
<name>A0ABN8RMB9_9CNID</name>
<keyword evidence="3" id="KW-1185">Reference proteome</keyword>
<sequence>MSMLPTKQTMKKKATFLNLTLNQAKDLQKTLKRRKTRGRTDAEPPLTKNTNHRTRKEIRAENSETLSEERIIEQSEEALTTLKRHSQIGTCPKTLQYKARARVRADEAFKTDIKRIRKTTEQEVDFRRPQAMIFKDFLGPIPFQDFQGLWDPCI</sequence>
<reference evidence="2 3" key="1">
    <citation type="submission" date="2022-05" db="EMBL/GenBank/DDBJ databases">
        <authorList>
            <consortium name="Genoscope - CEA"/>
            <person name="William W."/>
        </authorList>
    </citation>
    <scope>NUCLEOTIDE SEQUENCE [LARGE SCALE GENOMIC DNA]</scope>
</reference>
<feature type="compositionally biased region" description="Basic and acidic residues" evidence="1">
    <location>
        <begin position="57"/>
        <end position="68"/>
    </location>
</feature>
<protein>
    <submittedName>
        <fullName evidence="2">Uncharacterized protein</fullName>
    </submittedName>
</protein>
<accession>A0ABN8RMB9</accession>
<feature type="region of interest" description="Disordered" evidence="1">
    <location>
        <begin position="29"/>
        <end position="68"/>
    </location>
</feature>